<dbReference type="InterPro" id="IPR050266">
    <property type="entry name" value="AB_hydrolase_sf"/>
</dbReference>
<dbReference type="GO" id="GO:0016020">
    <property type="term" value="C:membrane"/>
    <property type="evidence" value="ECO:0007669"/>
    <property type="project" value="TreeGrafter"/>
</dbReference>
<dbReference type="EC" id="3.8.1.3" evidence="2"/>
<dbReference type="EMBL" id="CP022521">
    <property type="protein sequence ID" value="ASO22939.1"/>
    <property type="molecule type" value="Genomic_DNA"/>
</dbReference>
<dbReference type="SUPFAM" id="SSF53474">
    <property type="entry name" value="alpha/beta-Hydrolases"/>
    <property type="match status" value="1"/>
</dbReference>
<protein>
    <submittedName>
        <fullName evidence="2">Haloacetate dehalogenase H-1</fullName>
        <ecNumber evidence="2">3.8.1.3</ecNumber>
    </submittedName>
</protein>
<dbReference type="InterPro" id="IPR029058">
    <property type="entry name" value="AB_hydrolase_fold"/>
</dbReference>
<accession>A0A221WBS5</accession>
<dbReference type="KEGG" id="ahg:AHOG_26700"/>
<evidence type="ECO:0000313" key="2">
    <source>
        <dbReference type="EMBL" id="ASO22939.1"/>
    </source>
</evidence>
<keyword evidence="3" id="KW-1185">Reference proteome</keyword>
<dbReference type="Proteomes" id="UP000204221">
    <property type="component" value="Chromosome"/>
</dbReference>
<keyword evidence="1 2" id="KW-0378">Hydrolase</keyword>
<evidence type="ECO:0000313" key="3">
    <source>
        <dbReference type="Proteomes" id="UP000204221"/>
    </source>
</evidence>
<reference evidence="2 3" key="1">
    <citation type="submission" date="2017-07" db="EMBL/GenBank/DDBJ databases">
        <title>Complete genome sequence of Actinoalloteichus hoggarensis DSM 45943, type strain of Actinoalloteichus hoggarensis.</title>
        <authorList>
            <person name="Ruckert C."/>
            <person name="Nouioui I."/>
            <person name="Willmese J."/>
            <person name="van Wezel G."/>
            <person name="Klenk H.-P."/>
            <person name="Kalinowski J."/>
            <person name="Zotchev S.B."/>
        </authorList>
    </citation>
    <scope>NUCLEOTIDE SEQUENCE [LARGE SCALE GENOMIC DNA]</scope>
    <source>
        <strain evidence="2 3">DSM 45943</strain>
    </source>
</reference>
<dbReference type="GO" id="GO:0018785">
    <property type="term" value="F:haloacetate dehalogenase activity"/>
    <property type="evidence" value="ECO:0007669"/>
    <property type="project" value="UniProtKB-EC"/>
</dbReference>
<sequence>MSDAPRDLTIDAAGVPIAVRDHGGRGCPILLVHGLGGNLLAWDLVVPPLLAHHRVVAVDLRGHGASGDAPWDWDAALDDLDTVIATLGLDRPAVVGHSLGGMLAGRWARRHPDRVAISLDGHRSQTTDTEHYADIAPDELHAALTALTALFDAQLAGMGSHLTAEQADALARRQAEHAAAAGLPPEMMVAQFRRSLAPDGDGFVTRPSAELAGGLRTSPEMLDSLPVFAETVSPLLLVLATRNLPGQPPEFDALAAAHRAGLRRDVVPLIAANPLLRVVDADASHGLVVERPDLVAELIVDFVAEQGVRPDAAR</sequence>
<dbReference type="RefSeq" id="WP_157737063.1">
    <property type="nucleotide sequence ID" value="NZ_CP022521.1"/>
</dbReference>
<dbReference type="PANTHER" id="PTHR43798">
    <property type="entry name" value="MONOACYLGLYCEROL LIPASE"/>
    <property type="match status" value="1"/>
</dbReference>
<dbReference type="OrthoDB" id="5513277at2"/>
<name>A0A221WBS5_9PSEU</name>
<dbReference type="AlphaFoldDB" id="A0A221WBS5"/>
<dbReference type="PANTHER" id="PTHR43798:SF31">
    <property type="entry name" value="AB HYDROLASE SUPERFAMILY PROTEIN YCLE"/>
    <property type="match status" value="1"/>
</dbReference>
<evidence type="ECO:0000256" key="1">
    <source>
        <dbReference type="ARBA" id="ARBA00022801"/>
    </source>
</evidence>
<dbReference type="Gene3D" id="3.40.50.1820">
    <property type="entry name" value="alpha/beta hydrolase"/>
    <property type="match status" value="1"/>
</dbReference>
<organism evidence="2 3">
    <name type="scientific">Actinoalloteichus hoggarensis</name>
    <dbReference type="NCBI Taxonomy" id="1470176"/>
    <lineage>
        <taxon>Bacteria</taxon>
        <taxon>Bacillati</taxon>
        <taxon>Actinomycetota</taxon>
        <taxon>Actinomycetes</taxon>
        <taxon>Pseudonocardiales</taxon>
        <taxon>Pseudonocardiaceae</taxon>
        <taxon>Actinoalloteichus</taxon>
    </lineage>
</organism>
<proteinExistence type="predicted"/>
<dbReference type="Pfam" id="PF00561">
    <property type="entry name" value="Abhydrolase_1"/>
    <property type="match status" value="1"/>
</dbReference>
<dbReference type="InterPro" id="IPR000073">
    <property type="entry name" value="AB_hydrolase_1"/>
</dbReference>
<gene>
    <name evidence="2" type="primary">dehH1</name>
    <name evidence="2" type="ORF">AHOG_26700</name>
</gene>